<accession>A0A418AR06</accession>
<name>A0A418AR06_9STRA</name>
<comment type="caution">
    <text evidence="2">The sequence shown here is derived from an EMBL/GenBank/DDBJ whole genome shotgun (WGS) entry which is preliminary data.</text>
</comment>
<reference evidence="2 3" key="1">
    <citation type="submission" date="2018-08" db="EMBL/GenBank/DDBJ databases">
        <title>Aphanomyces genome sequencing and annotation.</title>
        <authorList>
            <person name="Minardi D."/>
            <person name="Oidtmann B."/>
            <person name="Van Der Giezen M."/>
            <person name="Studholme D.J."/>
        </authorList>
    </citation>
    <scope>NUCLEOTIDE SEQUENCE [LARGE SCALE GENOMIC DNA]</scope>
    <source>
        <strain evidence="2 3">NJM0002</strain>
    </source>
</reference>
<feature type="compositionally biased region" description="Acidic residues" evidence="1">
    <location>
        <begin position="384"/>
        <end position="399"/>
    </location>
</feature>
<evidence type="ECO:0008006" key="4">
    <source>
        <dbReference type="Google" id="ProtNLM"/>
    </source>
</evidence>
<dbReference type="VEuPathDB" id="FungiDB:H310_04801"/>
<evidence type="ECO:0000256" key="1">
    <source>
        <dbReference type="SAM" id="MobiDB-lite"/>
    </source>
</evidence>
<feature type="region of interest" description="Disordered" evidence="1">
    <location>
        <begin position="377"/>
        <end position="436"/>
    </location>
</feature>
<sequence length="436" mass="48477">MAAGPLGYFIEHFVMDLKRGTAVNLMGKLKSVHHRLRLSMDLAQDDNADVIAVDDVPTPPEPMWNLCTDSPNFMKAFRRRALLTGLFTFAYGCAPHGLHNLCMDVIKFPVVKRIMSINVFIVYKINADHLLTSMFEVVCAEKPLILFTKTQGDEATFSAVFASFLVTAHHFSSTDDNVAALCGVTSADLLELVHSRFASIYTPAHALAFVTDPFYNALRLNMTRIHGGAFLSLGQGSLMGQCRVALERIASVRGITRDVLLEQFSYFQSIRIEGTHLHSARLLKPALIWAQCDDEELAVLANMLVEVHGNPAGAVGGERNHKTNNRVRSKQHFRLCSGKCERQVTFAFNSAQLERALRKMCNDPYLMQLAATGSTMANDRVEKDEEVDEGDMEDGEDDEFRNVDDPAMILDQYLGGDEHSEELVMDEGVADPMQEA</sequence>
<evidence type="ECO:0000313" key="2">
    <source>
        <dbReference type="EMBL" id="RHY27464.1"/>
    </source>
</evidence>
<proteinExistence type="predicted"/>
<keyword evidence="3" id="KW-1185">Reference proteome</keyword>
<evidence type="ECO:0000313" key="3">
    <source>
        <dbReference type="Proteomes" id="UP000285060"/>
    </source>
</evidence>
<dbReference type="EMBL" id="QUSY01000767">
    <property type="protein sequence ID" value="RHY27464.1"/>
    <property type="molecule type" value="Genomic_DNA"/>
</dbReference>
<dbReference type="VEuPathDB" id="FungiDB:H310_15254"/>
<dbReference type="AlphaFoldDB" id="A0A418AR06"/>
<gene>
    <name evidence="2" type="ORF">DYB32_006755</name>
</gene>
<dbReference type="Proteomes" id="UP000285060">
    <property type="component" value="Unassembled WGS sequence"/>
</dbReference>
<organism evidence="2 3">
    <name type="scientific">Aphanomyces invadans</name>
    <dbReference type="NCBI Taxonomy" id="157072"/>
    <lineage>
        <taxon>Eukaryota</taxon>
        <taxon>Sar</taxon>
        <taxon>Stramenopiles</taxon>
        <taxon>Oomycota</taxon>
        <taxon>Saprolegniomycetes</taxon>
        <taxon>Saprolegniales</taxon>
        <taxon>Verrucalvaceae</taxon>
        <taxon>Aphanomyces</taxon>
    </lineage>
</organism>
<protein>
    <recommendedName>
        <fullName evidence="4">DUF659 domain-containing protein</fullName>
    </recommendedName>
</protein>